<dbReference type="EMBL" id="CATQJL010000316">
    <property type="protein sequence ID" value="CAJ0605865.1"/>
    <property type="molecule type" value="Genomic_DNA"/>
</dbReference>
<proteinExistence type="predicted"/>
<dbReference type="AlphaFoldDB" id="A0AA36H8T6"/>
<evidence type="ECO:0000313" key="2">
    <source>
        <dbReference type="Proteomes" id="UP001176961"/>
    </source>
</evidence>
<protein>
    <submittedName>
        <fullName evidence="1">Uncharacterized protein</fullName>
    </submittedName>
</protein>
<gene>
    <name evidence="1" type="ORF">CYNAS_LOCUS17848</name>
</gene>
<reference evidence="1" key="1">
    <citation type="submission" date="2023-07" db="EMBL/GenBank/DDBJ databases">
        <authorList>
            <consortium name="CYATHOMIX"/>
        </authorList>
    </citation>
    <scope>NUCLEOTIDE SEQUENCE</scope>
    <source>
        <strain evidence="1">N/A</strain>
    </source>
</reference>
<accession>A0AA36H8T6</accession>
<organism evidence="1 2">
    <name type="scientific">Cylicocyclus nassatus</name>
    <name type="common">Nematode worm</name>
    <dbReference type="NCBI Taxonomy" id="53992"/>
    <lineage>
        <taxon>Eukaryota</taxon>
        <taxon>Metazoa</taxon>
        <taxon>Ecdysozoa</taxon>
        <taxon>Nematoda</taxon>
        <taxon>Chromadorea</taxon>
        <taxon>Rhabditida</taxon>
        <taxon>Rhabditina</taxon>
        <taxon>Rhabditomorpha</taxon>
        <taxon>Strongyloidea</taxon>
        <taxon>Strongylidae</taxon>
        <taxon>Cylicocyclus</taxon>
    </lineage>
</organism>
<name>A0AA36H8T6_CYLNA</name>
<keyword evidence="2" id="KW-1185">Reference proteome</keyword>
<comment type="caution">
    <text evidence="1">The sequence shown here is derived from an EMBL/GenBank/DDBJ whole genome shotgun (WGS) entry which is preliminary data.</text>
</comment>
<evidence type="ECO:0000313" key="1">
    <source>
        <dbReference type="EMBL" id="CAJ0605865.1"/>
    </source>
</evidence>
<dbReference type="Proteomes" id="UP001176961">
    <property type="component" value="Unassembled WGS sequence"/>
</dbReference>
<sequence>MIDRMVEWLTWWHLKFTHLGSTAREFALQILISQRLREELPMSYDEKNIMVLHRLKTPREAAIWSICLYVSRSMSNDERSIVINAFDAVVARFGLRSPECKRKNTLTPSG</sequence>